<evidence type="ECO:0000256" key="4">
    <source>
        <dbReference type="ARBA" id="ARBA00022827"/>
    </source>
</evidence>
<keyword evidence="10" id="KW-1185">Reference proteome</keyword>
<feature type="domain" description="FAD-binding FR-type" evidence="8">
    <location>
        <begin position="91"/>
        <end position="210"/>
    </location>
</feature>
<dbReference type="PANTHER" id="PTHR19370:SF184">
    <property type="entry name" value="NADH-CYTOCHROME B5 REDUCTASE-LIKE"/>
    <property type="match status" value="1"/>
</dbReference>
<feature type="binding site" evidence="6">
    <location>
        <position position="160"/>
    </location>
    <ligand>
        <name>FAD</name>
        <dbReference type="ChEBI" id="CHEBI:57692"/>
    </ligand>
</feature>
<dbReference type="PANTHER" id="PTHR19370">
    <property type="entry name" value="NADH-CYTOCHROME B5 REDUCTASE"/>
    <property type="match status" value="1"/>
</dbReference>
<feature type="binding site" evidence="6">
    <location>
        <position position="161"/>
    </location>
    <ligand>
        <name>FAD</name>
        <dbReference type="ChEBI" id="CHEBI:57692"/>
    </ligand>
</feature>
<dbReference type="InterPro" id="IPR008333">
    <property type="entry name" value="Cbr1-like_FAD-bd_dom"/>
</dbReference>
<dbReference type="InterPro" id="IPR039261">
    <property type="entry name" value="FNR_nucleotide-bd"/>
</dbReference>
<comment type="similarity">
    <text evidence="2">Belongs to the flavoprotein pyridine nucleotide cytochrome reductase family.</text>
</comment>
<feature type="binding site" evidence="6">
    <location>
        <position position="159"/>
    </location>
    <ligand>
        <name>FAD</name>
        <dbReference type="ChEBI" id="CHEBI:57692"/>
    </ligand>
</feature>
<protein>
    <recommendedName>
        <fullName evidence="8">FAD-binding FR-type domain-containing protein</fullName>
    </recommendedName>
</protein>
<evidence type="ECO:0000259" key="8">
    <source>
        <dbReference type="PROSITE" id="PS51384"/>
    </source>
</evidence>
<dbReference type="Proteomes" id="UP000812966">
    <property type="component" value="Unassembled WGS sequence"/>
</dbReference>
<dbReference type="OrthoDB" id="432685at2759"/>
<feature type="region of interest" description="Disordered" evidence="7">
    <location>
        <begin position="32"/>
        <end position="55"/>
    </location>
</feature>
<evidence type="ECO:0000256" key="3">
    <source>
        <dbReference type="ARBA" id="ARBA00022630"/>
    </source>
</evidence>
<evidence type="ECO:0000256" key="5">
    <source>
        <dbReference type="ARBA" id="ARBA00023002"/>
    </source>
</evidence>
<dbReference type="AlphaFoldDB" id="A0A8K0JFT4"/>
<dbReference type="Pfam" id="PF00970">
    <property type="entry name" value="FAD_binding_6"/>
    <property type="match status" value="1"/>
</dbReference>
<accession>A0A8K0JFT4</accession>
<evidence type="ECO:0000256" key="7">
    <source>
        <dbReference type="SAM" id="MobiDB-lite"/>
    </source>
</evidence>
<dbReference type="EMBL" id="JABELV010000189">
    <property type="protein sequence ID" value="KAG7528344.1"/>
    <property type="molecule type" value="Genomic_DNA"/>
</dbReference>
<keyword evidence="3 6" id="KW-0285">Flavoprotein</keyword>
<dbReference type="PROSITE" id="PS51384">
    <property type="entry name" value="FAD_FR"/>
    <property type="match status" value="1"/>
</dbReference>
<dbReference type="InterPro" id="IPR001834">
    <property type="entry name" value="CBR-like"/>
</dbReference>
<organism evidence="9 10">
    <name type="scientific">Filobasidium floriforme</name>
    <dbReference type="NCBI Taxonomy" id="5210"/>
    <lineage>
        <taxon>Eukaryota</taxon>
        <taxon>Fungi</taxon>
        <taxon>Dikarya</taxon>
        <taxon>Basidiomycota</taxon>
        <taxon>Agaricomycotina</taxon>
        <taxon>Tremellomycetes</taxon>
        <taxon>Filobasidiales</taxon>
        <taxon>Filobasidiaceae</taxon>
        <taxon>Filobasidium</taxon>
    </lineage>
</organism>
<dbReference type="Gene3D" id="2.40.30.10">
    <property type="entry name" value="Translation factors"/>
    <property type="match status" value="1"/>
</dbReference>
<dbReference type="InterPro" id="IPR017938">
    <property type="entry name" value="Riboflavin_synthase-like_b-brl"/>
</dbReference>
<comment type="cofactor">
    <cofactor evidence="1 6">
        <name>FAD</name>
        <dbReference type="ChEBI" id="CHEBI:57692"/>
    </cofactor>
</comment>
<proteinExistence type="inferred from homology"/>
<feature type="compositionally biased region" description="Basic residues" evidence="7">
    <location>
        <begin position="38"/>
        <end position="51"/>
    </location>
</feature>
<evidence type="ECO:0000256" key="1">
    <source>
        <dbReference type="ARBA" id="ARBA00001974"/>
    </source>
</evidence>
<evidence type="ECO:0000313" key="9">
    <source>
        <dbReference type="EMBL" id="KAG7528344.1"/>
    </source>
</evidence>
<keyword evidence="5" id="KW-0560">Oxidoreductase</keyword>
<feature type="binding site" evidence="6">
    <location>
        <position position="178"/>
    </location>
    <ligand>
        <name>FAD</name>
        <dbReference type="ChEBI" id="CHEBI:57692"/>
    </ligand>
</feature>
<keyword evidence="4 6" id="KW-0274">FAD</keyword>
<dbReference type="SUPFAM" id="SSF52343">
    <property type="entry name" value="Ferredoxin reductase-like, C-terminal NADP-linked domain"/>
    <property type="match status" value="1"/>
</dbReference>
<gene>
    <name evidence="9" type="ORF">FFLO_06221</name>
</gene>
<reference evidence="9" key="1">
    <citation type="submission" date="2020-04" db="EMBL/GenBank/DDBJ databases">
        <title>Analysis of mating type loci in Filobasidium floriforme.</title>
        <authorList>
            <person name="Nowrousian M."/>
        </authorList>
    </citation>
    <scope>NUCLEOTIDE SEQUENCE</scope>
    <source>
        <strain evidence="9">CBS 6242</strain>
    </source>
</reference>
<feature type="binding site" evidence="6">
    <location>
        <position position="185"/>
    </location>
    <ligand>
        <name>FAD</name>
        <dbReference type="ChEBI" id="CHEBI:57692"/>
    </ligand>
</feature>
<dbReference type="InterPro" id="IPR017927">
    <property type="entry name" value="FAD-bd_FR_type"/>
</dbReference>
<dbReference type="GO" id="GO:0016491">
    <property type="term" value="F:oxidoreductase activity"/>
    <property type="evidence" value="ECO:0007669"/>
    <property type="project" value="UniProtKB-KW"/>
</dbReference>
<sequence>MQAFQGVIRTAGSSLLSTNVSRKQLPRIAARSLGLTRQRAHHQGRGNRHDRHSTSAPDYRAILSFSLLPSLYMLLPDSLRGDGSNPDLSPYQYTRHTIHSVQRLGPQHLLLRIELSAKSRAMFNVDAAGVAAEDGKERSSEVVTIQHVCVKSPDLQIERPYTPINDPAADGYMEFVVKRVRGGEVGRYIHSMEAGDEIELRGPIMTSRIPLSGLSEVDLISTGTGIAPLMQLLNKLASRQRLSSASSSSSSMIPTFNLYQYEPREGALDLAEVEQFFPALRRIRGTDGTSRVSEGAHSKSGSNIRFFRYKPTPQAGTGQGSIDWSRILLDNNGTEQTPGVSVTGTAAETGTRESSGWWAGLWKGSSGVSETISSAGEVRRVEATRGAIMCLPKAMADSLVGRDYPITLRKKDAPLGGVLGALGYSKDRVWVL</sequence>
<evidence type="ECO:0000256" key="2">
    <source>
        <dbReference type="ARBA" id="ARBA00006105"/>
    </source>
</evidence>
<name>A0A8K0JFT4_9TREE</name>
<feature type="binding site" evidence="6">
    <location>
        <position position="176"/>
    </location>
    <ligand>
        <name>FAD</name>
        <dbReference type="ChEBI" id="CHEBI:57692"/>
    </ligand>
</feature>
<evidence type="ECO:0000256" key="6">
    <source>
        <dbReference type="PIRSR" id="PIRSR601834-1"/>
    </source>
</evidence>
<comment type="caution">
    <text evidence="9">The sequence shown here is derived from an EMBL/GenBank/DDBJ whole genome shotgun (WGS) entry which is preliminary data.</text>
</comment>
<dbReference type="SUPFAM" id="SSF63380">
    <property type="entry name" value="Riboflavin synthase domain-like"/>
    <property type="match status" value="1"/>
</dbReference>
<evidence type="ECO:0000313" key="10">
    <source>
        <dbReference type="Proteomes" id="UP000812966"/>
    </source>
</evidence>